<name>H2XQU0_CIOIN</name>
<dbReference type="EMBL" id="EAAA01000276">
    <property type="status" value="NOT_ANNOTATED_CDS"/>
    <property type="molecule type" value="Genomic_DNA"/>
</dbReference>
<proteinExistence type="predicted"/>
<accession>H2XQU0</accession>
<organism evidence="1 2">
    <name type="scientific">Ciona intestinalis</name>
    <name type="common">Transparent sea squirt</name>
    <name type="synonym">Ascidia intestinalis</name>
    <dbReference type="NCBI Taxonomy" id="7719"/>
    <lineage>
        <taxon>Eukaryota</taxon>
        <taxon>Metazoa</taxon>
        <taxon>Chordata</taxon>
        <taxon>Tunicata</taxon>
        <taxon>Ascidiacea</taxon>
        <taxon>Phlebobranchia</taxon>
        <taxon>Cionidae</taxon>
        <taxon>Ciona</taxon>
    </lineage>
</organism>
<reference evidence="2" key="1">
    <citation type="journal article" date="2002" name="Science">
        <title>The draft genome of Ciona intestinalis: insights into chordate and vertebrate origins.</title>
        <authorList>
            <person name="Dehal P."/>
            <person name="Satou Y."/>
            <person name="Campbell R.K."/>
            <person name="Chapman J."/>
            <person name="Degnan B."/>
            <person name="De Tomaso A."/>
            <person name="Davidson B."/>
            <person name="Di Gregorio A."/>
            <person name="Gelpke M."/>
            <person name="Goodstein D.M."/>
            <person name="Harafuji N."/>
            <person name="Hastings K.E."/>
            <person name="Ho I."/>
            <person name="Hotta K."/>
            <person name="Huang W."/>
            <person name="Kawashima T."/>
            <person name="Lemaire P."/>
            <person name="Martinez D."/>
            <person name="Meinertzhagen I.A."/>
            <person name="Necula S."/>
            <person name="Nonaka M."/>
            <person name="Putnam N."/>
            <person name="Rash S."/>
            <person name="Saiga H."/>
            <person name="Satake M."/>
            <person name="Terry A."/>
            <person name="Yamada L."/>
            <person name="Wang H.G."/>
            <person name="Awazu S."/>
            <person name="Azumi K."/>
            <person name="Boore J."/>
            <person name="Branno M."/>
            <person name="Chin-Bow S."/>
            <person name="DeSantis R."/>
            <person name="Doyle S."/>
            <person name="Francino P."/>
            <person name="Keys D.N."/>
            <person name="Haga S."/>
            <person name="Hayashi H."/>
            <person name="Hino K."/>
            <person name="Imai K.S."/>
            <person name="Inaba K."/>
            <person name="Kano S."/>
            <person name="Kobayashi K."/>
            <person name="Kobayashi M."/>
            <person name="Lee B.I."/>
            <person name="Makabe K.W."/>
            <person name="Manohar C."/>
            <person name="Matassi G."/>
            <person name="Medina M."/>
            <person name="Mochizuki Y."/>
            <person name="Mount S."/>
            <person name="Morishita T."/>
            <person name="Miura S."/>
            <person name="Nakayama A."/>
            <person name="Nishizaka S."/>
            <person name="Nomoto H."/>
            <person name="Ohta F."/>
            <person name="Oishi K."/>
            <person name="Rigoutsos I."/>
            <person name="Sano M."/>
            <person name="Sasaki A."/>
            <person name="Sasakura Y."/>
            <person name="Shoguchi E."/>
            <person name="Shin-i T."/>
            <person name="Spagnuolo A."/>
            <person name="Stainier D."/>
            <person name="Suzuki M.M."/>
            <person name="Tassy O."/>
            <person name="Takatori N."/>
            <person name="Tokuoka M."/>
            <person name="Yagi K."/>
            <person name="Yoshizaki F."/>
            <person name="Wada S."/>
            <person name="Zhang C."/>
            <person name="Hyatt P.D."/>
            <person name="Larimer F."/>
            <person name="Detter C."/>
            <person name="Doggett N."/>
            <person name="Glavina T."/>
            <person name="Hawkins T."/>
            <person name="Richardson P."/>
            <person name="Lucas S."/>
            <person name="Kohara Y."/>
            <person name="Levine M."/>
            <person name="Satoh N."/>
            <person name="Rokhsar D.S."/>
        </authorList>
    </citation>
    <scope>NUCLEOTIDE SEQUENCE [LARGE SCALE GENOMIC DNA]</scope>
</reference>
<protein>
    <submittedName>
        <fullName evidence="1">Uncharacterized protein</fullName>
    </submittedName>
</protein>
<reference evidence="1" key="2">
    <citation type="journal article" date="2008" name="Genome Biol.">
        <title>Improved genome assembly and evidence-based global gene model set for the chordate Ciona intestinalis: new insight into intron and operon populations.</title>
        <authorList>
            <person name="Satou Y."/>
            <person name="Mineta K."/>
            <person name="Ogasawara M."/>
            <person name="Sasakura Y."/>
            <person name="Shoguchi E."/>
            <person name="Ueno K."/>
            <person name="Yamada L."/>
            <person name="Matsumoto J."/>
            <person name="Wasserscheid J."/>
            <person name="Dewar K."/>
            <person name="Wiley G.B."/>
            <person name="Macmil S.L."/>
            <person name="Roe B.A."/>
            <person name="Zeller R.W."/>
            <person name="Hastings K.E."/>
            <person name="Lemaire P."/>
            <person name="Lindquist E."/>
            <person name="Endo T."/>
            <person name="Hotta K."/>
            <person name="Inaba K."/>
        </authorList>
    </citation>
    <scope>NUCLEOTIDE SEQUENCE [LARGE SCALE GENOMIC DNA]</scope>
    <source>
        <strain evidence="1">wild type</strain>
    </source>
</reference>
<reference evidence="1" key="4">
    <citation type="submission" date="2025-09" db="UniProtKB">
        <authorList>
            <consortium name="Ensembl"/>
        </authorList>
    </citation>
    <scope>IDENTIFICATION</scope>
</reference>
<dbReference type="InParanoid" id="H2XQU0"/>
<dbReference type="Proteomes" id="UP000008144">
    <property type="component" value="Chromosome 1"/>
</dbReference>
<reference evidence="1" key="3">
    <citation type="submission" date="2025-08" db="UniProtKB">
        <authorList>
            <consortium name="Ensembl"/>
        </authorList>
    </citation>
    <scope>IDENTIFICATION</scope>
</reference>
<keyword evidence="2" id="KW-1185">Reference proteome</keyword>
<evidence type="ECO:0000313" key="2">
    <source>
        <dbReference type="Proteomes" id="UP000008144"/>
    </source>
</evidence>
<sequence>MFVNLLSMFTRPICTFQIVCFFCIVNQLRIITVHLD</sequence>
<dbReference type="AlphaFoldDB" id="H2XQU0"/>
<dbReference type="Ensembl" id="ENSCINT00000033244.1">
    <property type="protein sequence ID" value="ENSCINP00000032024.1"/>
    <property type="gene ID" value="ENSCING00000020973.1"/>
</dbReference>
<evidence type="ECO:0000313" key="1">
    <source>
        <dbReference type="Ensembl" id="ENSCINP00000032024.1"/>
    </source>
</evidence>
<dbReference type="HOGENOM" id="CLU_3359364_0_0_1"/>